<dbReference type="Gene3D" id="3.40.630.30">
    <property type="match status" value="1"/>
</dbReference>
<dbReference type="STRING" id="1503925.TH53_03500"/>
<evidence type="ECO:0000313" key="3">
    <source>
        <dbReference type="Proteomes" id="UP000032049"/>
    </source>
</evidence>
<sequence>MLTVAKLLHISLTEIETLGHNGYLSDRIYKVSVERENNGYRFSVDQKLLAEPYLKTWTCSQSDILHYNELLIQQNSFGVYENNVLIGYAIAEQRDWNNTLYLESLLISQSYRGKGAGKLVIEKLIDHAIMQGYRLVQLETQNTNFYAIRFYEKCGFEITGINLELYDDTDHDETALYMSYRLK</sequence>
<dbReference type="GO" id="GO:0016747">
    <property type="term" value="F:acyltransferase activity, transferring groups other than amino-acyl groups"/>
    <property type="evidence" value="ECO:0007669"/>
    <property type="project" value="InterPro"/>
</dbReference>
<gene>
    <name evidence="2" type="ORF">TH53_03500</name>
</gene>
<dbReference type="Proteomes" id="UP000032049">
    <property type="component" value="Unassembled WGS sequence"/>
</dbReference>
<dbReference type="EMBL" id="JXRA01000013">
    <property type="protein sequence ID" value="KIO78504.1"/>
    <property type="molecule type" value="Genomic_DNA"/>
</dbReference>
<protein>
    <submittedName>
        <fullName evidence="2">Contig13, whole genome shotgun sequence</fullName>
    </submittedName>
</protein>
<evidence type="ECO:0000259" key="1">
    <source>
        <dbReference type="PROSITE" id="PS51186"/>
    </source>
</evidence>
<reference evidence="2 3" key="1">
    <citation type="submission" date="2015-01" db="EMBL/GenBank/DDBJ databases">
        <title>Draft genome sequence of Pedobacter sp. NL19 isolated from sludge of an effluent treatment pond in an abandoned uranium mine.</title>
        <authorList>
            <person name="Santos T."/>
            <person name="Caetano T."/>
            <person name="Covas C."/>
            <person name="Cruz A."/>
            <person name="Mendo S."/>
        </authorList>
    </citation>
    <scope>NUCLEOTIDE SEQUENCE [LARGE SCALE GENOMIC DNA]</scope>
    <source>
        <strain evidence="2 3">NL19</strain>
    </source>
</reference>
<dbReference type="PANTHER" id="PTHR43617">
    <property type="entry name" value="L-AMINO ACID N-ACETYLTRANSFERASE"/>
    <property type="match status" value="1"/>
</dbReference>
<evidence type="ECO:0000313" key="2">
    <source>
        <dbReference type="EMBL" id="KIO78504.1"/>
    </source>
</evidence>
<keyword evidence="3" id="KW-1185">Reference proteome</keyword>
<dbReference type="InterPro" id="IPR016181">
    <property type="entry name" value="Acyl_CoA_acyltransferase"/>
</dbReference>
<organism evidence="2 3">
    <name type="scientific">Pedobacter lusitanus</name>
    <dbReference type="NCBI Taxonomy" id="1503925"/>
    <lineage>
        <taxon>Bacteria</taxon>
        <taxon>Pseudomonadati</taxon>
        <taxon>Bacteroidota</taxon>
        <taxon>Sphingobacteriia</taxon>
        <taxon>Sphingobacteriales</taxon>
        <taxon>Sphingobacteriaceae</taxon>
        <taxon>Pedobacter</taxon>
    </lineage>
</organism>
<dbReference type="InterPro" id="IPR050276">
    <property type="entry name" value="MshD_Acetyltransferase"/>
</dbReference>
<dbReference type="CDD" id="cd04301">
    <property type="entry name" value="NAT_SF"/>
    <property type="match status" value="1"/>
</dbReference>
<accession>A0A0D0G130</accession>
<dbReference type="SUPFAM" id="SSF55729">
    <property type="entry name" value="Acyl-CoA N-acyltransferases (Nat)"/>
    <property type="match status" value="1"/>
</dbReference>
<feature type="domain" description="N-acetyltransferase" evidence="1">
    <location>
        <begin position="29"/>
        <end position="183"/>
    </location>
</feature>
<dbReference type="Pfam" id="PF00583">
    <property type="entry name" value="Acetyltransf_1"/>
    <property type="match status" value="1"/>
</dbReference>
<name>A0A0D0G130_9SPHI</name>
<dbReference type="AlphaFoldDB" id="A0A0D0G130"/>
<dbReference type="InterPro" id="IPR000182">
    <property type="entry name" value="GNAT_dom"/>
</dbReference>
<dbReference type="PROSITE" id="PS51186">
    <property type="entry name" value="GNAT"/>
    <property type="match status" value="1"/>
</dbReference>
<comment type="caution">
    <text evidence="2">The sequence shown here is derived from an EMBL/GenBank/DDBJ whole genome shotgun (WGS) entry which is preliminary data.</text>
</comment>
<proteinExistence type="predicted"/>